<sequence>MSGDFGKDATADVGKSGSGADELNSNPCYHLNKHRSAWFLLSKKTNDSMELLGKARGGWKSPGCEGGGGGSVWLSITGPPLWAMVCS</sequence>
<accession>A0AA40FZ34</accession>
<protein>
    <submittedName>
        <fullName evidence="2">Uncharacterized protein</fullName>
    </submittedName>
</protein>
<dbReference type="AlphaFoldDB" id="A0AA40FZ34"/>
<comment type="caution">
    <text evidence="2">The sequence shown here is derived from an EMBL/GenBank/DDBJ whole genome shotgun (WGS) entry which is preliminary data.</text>
</comment>
<evidence type="ECO:0000256" key="1">
    <source>
        <dbReference type="SAM" id="MobiDB-lite"/>
    </source>
</evidence>
<name>A0AA40FZ34_9HYME</name>
<evidence type="ECO:0000313" key="2">
    <source>
        <dbReference type="EMBL" id="KAK1127896.1"/>
    </source>
</evidence>
<reference evidence="2" key="1">
    <citation type="submission" date="2021-10" db="EMBL/GenBank/DDBJ databases">
        <title>Melipona bicolor Genome sequencing and assembly.</title>
        <authorList>
            <person name="Araujo N.S."/>
            <person name="Arias M.C."/>
        </authorList>
    </citation>
    <scope>NUCLEOTIDE SEQUENCE</scope>
    <source>
        <strain evidence="2">USP_2M_L1-L4_2017</strain>
        <tissue evidence="2">Whole body</tissue>
    </source>
</reference>
<organism evidence="2 3">
    <name type="scientific">Melipona bicolor</name>
    <dbReference type="NCBI Taxonomy" id="60889"/>
    <lineage>
        <taxon>Eukaryota</taxon>
        <taxon>Metazoa</taxon>
        <taxon>Ecdysozoa</taxon>
        <taxon>Arthropoda</taxon>
        <taxon>Hexapoda</taxon>
        <taxon>Insecta</taxon>
        <taxon>Pterygota</taxon>
        <taxon>Neoptera</taxon>
        <taxon>Endopterygota</taxon>
        <taxon>Hymenoptera</taxon>
        <taxon>Apocrita</taxon>
        <taxon>Aculeata</taxon>
        <taxon>Apoidea</taxon>
        <taxon>Anthophila</taxon>
        <taxon>Apidae</taxon>
        <taxon>Melipona</taxon>
    </lineage>
</organism>
<evidence type="ECO:0000313" key="3">
    <source>
        <dbReference type="Proteomes" id="UP001177670"/>
    </source>
</evidence>
<dbReference type="Proteomes" id="UP001177670">
    <property type="component" value="Unassembled WGS sequence"/>
</dbReference>
<keyword evidence="3" id="KW-1185">Reference proteome</keyword>
<feature type="compositionally biased region" description="Basic and acidic residues" evidence="1">
    <location>
        <begin position="1"/>
        <end position="10"/>
    </location>
</feature>
<gene>
    <name evidence="2" type="ORF">K0M31_003390</name>
</gene>
<feature type="region of interest" description="Disordered" evidence="1">
    <location>
        <begin position="1"/>
        <end position="22"/>
    </location>
</feature>
<proteinExistence type="predicted"/>
<dbReference type="EMBL" id="JAHYIQ010000011">
    <property type="protein sequence ID" value="KAK1127896.1"/>
    <property type="molecule type" value="Genomic_DNA"/>
</dbReference>